<dbReference type="GO" id="GO:0043137">
    <property type="term" value="P:DNA replication, removal of RNA primer"/>
    <property type="evidence" value="ECO:0007669"/>
    <property type="project" value="TreeGrafter"/>
</dbReference>
<keyword evidence="6" id="KW-0540">Nuclease</keyword>
<evidence type="ECO:0000256" key="5">
    <source>
        <dbReference type="ARBA" id="ARBA00012180"/>
    </source>
</evidence>
<dbReference type="Gene3D" id="3.30.420.10">
    <property type="entry name" value="Ribonuclease H-like superfamily/Ribonuclease H"/>
    <property type="match status" value="1"/>
</dbReference>
<comment type="catalytic activity">
    <reaction evidence="1">
        <text>Endonucleolytic cleavage to 5'-phosphomonoester.</text>
        <dbReference type="EC" id="3.1.26.4"/>
    </reaction>
</comment>
<dbReference type="InterPro" id="IPR050092">
    <property type="entry name" value="RNase_H"/>
</dbReference>
<dbReference type="PANTHER" id="PTHR10642:SF26">
    <property type="entry name" value="RIBONUCLEASE H1"/>
    <property type="match status" value="1"/>
</dbReference>
<name>A0A2N6VQG4_9MICO</name>
<feature type="region of interest" description="Disordered" evidence="11">
    <location>
        <begin position="146"/>
        <end position="184"/>
    </location>
</feature>
<evidence type="ECO:0000256" key="7">
    <source>
        <dbReference type="ARBA" id="ARBA00022723"/>
    </source>
</evidence>
<evidence type="ECO:0000256" key="2">
    <source>
        <dbReference type="ARBA" id="ARBA00001946"/>
    </source>
</evidence>
<proteinExistence type="inferred from homology"/>
<dbReference type="EMBL" id="PNHK01000001">
    <property type="protein sequence ID" value="PMD06374.1"/>
    <property type="molecule type" value="Genomic_DNA"/>
</dbReference>
<reference evidence="13 14" key="1">
    <citation type="submission" date="2017-09" db="EMBL/GenBank/DDBJ databases">
        <title>Bacterial strain isolated from the female urinary microbiota.</title>
        <authorList>
            <person name="Thomas-White K."/>
            <person name="Kumar N."/>
            <person name="Forster S."/>
            <person name="Putonti C."/>
            <person name="Lawley T."/>
            <person name="Wolfe A.J."/>
        </authorList>
    </citation>
    <scope>NUCLEOTIDE SEQUENCE [LARGE SCALE GENOMIC DNA]</scope>
    <source>
        <strain evidence="13 14">UMB1301</strain>
    </source>
</reference>
<evidence type="ECO:0000256" key="4">
    <source>
        <dbReference type="ARBA" id="ARBA00011245"/>
    </source>
</evidence>
<dbReference type="CDD" id="cd09278">
    <property type="entry name" value="RNase_HI_prokaryote_like"/>
    <property type="match status" value="1"/>
</dbReference>
<evidence type="ECO:0000259" key="12">
    <source>
        <dbReference type="PROSITE" id="PS50879"/>
    </source>
</evidence>
<keyword evidence="8" id="KW-0255">Endonuclease</keyword>
<evidence type="ECO:0000256" key="8">
    <source>
        <dbReference type="ARBA" id="ARBA00022759"/>
    </source>
</evidence>
<evidence type="ECO:0000313" key="13">
    <source>
        <dbReference type="EMBL" id="PMD06374.1"/>
    </source>
</evidence>
<dbReference type="RefSeq" id="WP_102238020.1">
    <property type="nucleotide sequence ID" value="NZ_PNHK01000001.1"/>
</dbReference>
<dbReference type="GO" id="GO:0046872">
    <property type="term" value="F:metal ion binding"/>
    <property type="evidence" value="ECO:0007669"/>
    <property type="project" value="UniProtKB-KW"/>
</dbReference>
<evidence type="ECO:0000256" key="6">
    <source>
        <dbReference type="ARBA" id="ARBA00022722"/>
    </source>
</evidence>
<evidence type="ECO:0000256" key="3">
    <source>
        <dbReference type="ARBA" id="ARBA00005300"/>
    </source>
</evidence>
<protein>
    <recommendedName>
        <fullName evidence="5">ribonuclease H</fullName>
        <ecNumber evidence="5">3.1.26.4</ecNumber>
    </recommendedName>
</protein>
<comment type="cofactor">
    <cofactor evidence="2">
        <name>Mg(2+)</name>
        <dbReference type="ChEBI" id="CHEBI:18420"/>
    </cofactor>
</comment>
<dbReference type="Pfam" id="PF00075">
    <property type="entry name" value="RNase_H"/>
    <property type="match status" value="1"/>
</dbReference>
<dbReference type="OrthoDB" id="7845843at2"/>
<dbReference type="Proteomes" id="UP000235598">
    <property type="component" value="Unassembled WGS sequence"/>
</dbReference>
<dbReference type="InterPro" id="IPR012337">
    <property type="entry name" value="RNaseH-like_sf"/>
</dbReference>
<gene>
    <name evidence="13" type="ORF">CJ199_03130</name>
</gene>
<dbReference type="InterPro" id="IPR022892">
    <property type="entry name" value="RNaseHI"/>
</dbReference>
<dbReference type="AlphaFoldDB" id="A0A2N6VQG4"/>
<feature type="domain" description="RNase H type-1" evidence="12">
    <location>
        <begin position="1"/>
        <end position="142"/>
    </location>
</feature>
<dbReference type="GO" id="GO:0003676">
    <property type="term" value="F:nucleic acid binding"/>
    <property type="evidence" value="ECO:0007669"/>
    <property type="project" value="InterPro"/>
</dbReference>
<keyword evidence="10" id="KW-0460">Magnesium</keyword>
<organism evidence="13 14">
    <name type="scientific">Brevibacterium paucivorans</name>
    <dbReference type="NCBI Taxonomy" id="170994"/>
    <lineage>
        <taxon>Bacteria</taxon>
        <taxon>Bacillati</taxon>
        <taxon>Actinomycetota</taxon>
        <taxon>Actinomycetes</taxon>
        <taxon>Micrococcales</taxon>
        <taxon>Brevibacteriaceae</taxon>
        <taxon>Brevibacterium</taxon>
    </lineage>
</organism>
<dbReference type="PROSITE" id="PS50879">
    <property type="entry name" value="RNASE_H_1"/>
    <property type="match status" value="1"/>
</dbReference>
<keyword evidence="7" id="KW-0479">Metal-binding</keyword>
<evidence type="ECO:0000256" key="11">
    <source>
        <dbReference type="SAM" id="MobiDB-lite"/>
    </source>
</evidence>
<evidence type="ECO:0000313" key="14">
    <source>
        <dbReference type="Proteomes" id="UP000235598"/>
    </source>
</evidence>
<accession>A0A2N6VQG4</accession>
<evidence type="ECO:0000256" key="10">
    <source>
        <dbReference type="ARBA" id="ARBA00022842"/>
    </source>
</evidence>
<dbReference type="EC" id="3.1.26.4" evidence="5"/>
<evidence type="ECO:0000256" key="9">
    <source>
        <dbReference type="ARBA" id="ARBA00022801"/>
    </source>
</evidence>
<comment type="subunit">
    <text evidence="4">Monomer.</text>
</comment>
<comment type="caution">
    <text evidence="13">The sequence shown here is derived from an EMBL/GenBank/DDBJ whole genome shotgun (WGS) entry which is preliminary data.</text>
</comment>
<dbReference type="InterPro" id="IPR036397">
    <property type="entry name" value="RNaseH_sf"/>
</dbReference>
<dbReference type="PANTHER" id="PTHR10642">
    <property type="entry name" value="RIBONUCLEASE H1"/>
    <property type="match status" value="1"/>
</dbReference>
<keyword evidence="9" id="KW-0378">Hydrolase</keyword>
<sequence>MLEVACDGSALGNPGPAGWAWVIDDKRWAAGGWEESTNNRAELQAVIEILKATAHTHEDLLILADSKYVINSVTKWMPVWRLKGWKKANGQDVLNRDLMEELWEQVDALEKSGRKLKFQWVKGHSNHELNEAADQRARAVATAIRDEGEPDLGPGLGTGTEPEVTAGEPQQEAGAPGQDADEAEDTVNVWCPLDKALADEIVERAKALGLTPHALLAQVIEVGWKEHRDSGK</sequence>
<dbReference type="GO" id="GO:0004523">
    <property type="term" value="F:RNA-DNA hybrid ribonuclease activity"/>
    <property type="evidence" value="ECO:0007669"/>
    <property type="project" value="UniProtKB-EC"/>
</dbReference>
<dbReference type="SUPFAM" id="SSF53098">
    <property type="entry name" value="Ribonuclease H-like"/>
    <property type="match status" value="1"/>
</dbReference>
<evidence type="ECO:0000256" key="1">
    <source>
        <dbReference type="ARBA" id="ARBA00000077"/>
    </source>
</evidence>
<comment type="similarity">
    <text evidence="3">Belongs to the RNase H family.</text>
</comment>
<dbReference type="InterPro" id="IPR002156">
    <property type="entry name" value="RNaseH_domain"/>
</dbReference>